<dbReference type="InterPro" id="IPR051923">
    <property type="entry name" value="Glycosyl_Hydrolase_39"/>
</dbReference>
<dbReference type="GO" id="GO:0004553">
    <property type="term" value="F:hydrolase activity, hydrolyzing O-glycosyl compounds"/>
    <property type="evidence" value="ECO:0007669"/>
    <property type="project" value="TreeGrafter"/>
</dbReference>
<reference evidence="1" key="1">
    <citation type="submission" date="2020-05" db="EMBL/GenBank/DDBJ databases">
        <authorList>
            <person name="Chiriac C."/>
            <person name="Salcher M."/>
            <person name="Ghai R."/>
            <person name="Kavagutti S V."/>
        </authorList>
    </citation>
    <scope>NUCLEOTIDE SEQUENCE</scope>
</reference>
<protein>
    <submittedName>
        <fullName evidence="1">Unannotated protein</fullName>
    </submittedName>
</protein>
<evidence type="ECO:0000313" key="1">
    <source>
        <dbReference type="EMBL" id="CAB4339101.1"/>
    </source>
</evidence>
<name>A0A6J5Z8W1_9ZZZZ</name>
<dbReference type="PANTHER" id="PTHR12631:SF10">
    <property type="entry name" value="BETA-XYLOSIDASE-LIKE PROTEIN-RELATED"/>
    <property type="match status" value="1"/>
</dbReference>
<accession>A0A6J5Z8W1</accession>
<dbReference type="Gene3D" id="3.20.20.80">
    <property type="entry name" value="Glycosidases"/>
    <property type="match status" value="1"/>
</dbReference>
<proteinExistence type="predicted"/>
<dbReference type="AlphaFoldDB" id="A0A6J5Z8W1"/>
<gene>
    <name evidence="1" type="ORF">UFOPK3522_00430</name>
</gene>
<dbReference type="PANTHER" id="PTHR12631">
    <property type="entry name" value="ALPHA-L-IDURONIDASE"/>
    <property type="match status" value="1"/>
</dbReference>
<dbReference type="InterPro" id="IPR017853">
    <property type="entry name" value="GH"/>
</dbReference>
<dbReference type="EMBL" id="CAESAO010000022">
    <property type="protein sequence ID" value="CAB4339101.1"/>
    <property type="molecule type" value="Genomic_DNA"/>
</dbReference>
<organism evidence="1">
    <name type="scientific">freshwater metagenome</name>
    <dbReference type="NCBI Taxonomy" id="449393"/>
    <lineage>
        <taxon>unclassified sequences</taxon>
        <taxon>metagenomes</taxon>
        <taxon>ecological metagenomes</taxon>
    </lineage>
</organism>
<dbReference type="SUPFAM" id="SSF51445">
    <property type="entry name" value="(Trans)glycosidases"/>
    <property type="match status" value="1"/>
</dbReference>
<sequence length="505" mass="54527">MTAKLQPLRPLVCGWLVASLVGITALSFVGSAAAATKQHALVGITDPTITGRTPGLLEAFAPRWRSAGIDIASITADWREIAPEKDAKTPPAGFDGSDPQSPLYNWSELDRVVAVLRANKIEPLLTVTGPGPLWGSSDPEREVVRYRPNPTLFASFAKAVALRYGAEIKRYIVWYEPNAPANLVPQSYCSRGTCSPRSPEIYRNIFNRAAPAIRAADSGAQVYAGALAARGVEPDESDDPVRPVPWLRAFGCLGDGDVADRSSASCDHFEPSATDGLAFHPDQRAMEPNKKLPSTLEAGLADTERLTRLLDTIQAAGGVVNSSDAAAPIDLYYTEFGYQTNPPDVFSGVTLSSQDRWLQEAAKVVYYKPRVKLLGQYLWRDEPVRDQGQGVDAYSGGQSGLYSFDGSAKPAAKHFPMPFWASVSSASRSAALWGQVRPGGAHRVTIQRRIGRRAFRNIAEVQTDGQGYFTAKFAIGTASSFRFSWAPAGSATKRSYSSAVNVSPR</sequence>